<sequence>MKKDSFVDKALKKSILDILFSVKFDSEDGYVFLLLERQSKPDYYMAFRLFKYMLNIEEYHMKATKSKKFPFIYPLEFYNGIQQYNIPRNPWELFENSELVKATWTNDYQLINVHDISDQALKENAWSGILQFFMKHIHERDLLKRW</sequence>
<dbReference type="InterPro" id="IPR051699">
    <property type="entry name" value="Rpn/YhgA-like_nuclease"/>
</dbReference>
<dbReference type="Pfam" id="PF04754">
    <property type="entry name" value="Transposase_31"/>
    <property type="match status" value="1"/>
</dbReference>
<dbReference type="PANTHER" id="PTHR34611">
    <property type="match status" value="1"/>
</dbReference>
<reference evidence="2" key="1">
    <citation type="submission" date="2020-08" db="EMBL/GenBank/DDBJ databases">
        <title>Multicomponent nature underlies the extraordinary mechanical properties of spider dragline silk.</title>
        <authorList>
            <person name="Kono N."/>
            <person name="Nakamura H."/>
            <person name="Mori M."/>
            <person name="Yoshida Y."/>
            <person name="Ohtoshi R."/>
            <person name="Malay A.D."/>
            <person name="Moran D.A.P."/>
            <person name="Tomita M."/>
            <person name="Numata K."/>
            <person name="Arakawa K."/>
        </authorList>
    </citation>
    <scope>NUCLEOTIDE SEQUENCE</scope>
</reference>
<accession>A0A8X6YLC7</accession>
<evidence type="ECO:0000313" key="2">
    <source>
        <dbReference type="EMBL" id="GFY73659.1"/>
    </source>
</evidence>
<dbReference type="PANTHER" id="PTHR34611:SF2">
    <property type="entry name" value="INACTIVE RECOMBINATION-PROMOTING NUCLEASE-LIKE PROTEIN RPNE-RELATED"/>
    <property type="match status" value="1"/>
</dbReference>
<dbReference type="InterPro" id="IPR006842">
    <property type="entry name" value="Transposase_31"/>
</dbReference>
<dbReference type="OrthoDB" id="6463761at2759"/>
<dbReference type="EMBL" id="BMAV01020262">
    <property type="protein sequence ID" value="GFY73659.1"/>
    <property type="molecule type" value="Genomic_DNA"/>
</dbReference>
<feature type="domain" description="Transposase (putative) YhgA-like" evidence="1">
    <location>
        <begin position="2"/>
        <end position="144"/>
    </location>
</feature>
<gene>
    <name evidence="2" type="primary">rpnD</name>
    <name evidence="2" type="ORF">TNIN_203091</name>
</gene>
<proteinExistence type="predicted"/>
<evidence type="ECO:0000313" key="3">
    <source>
        <dbReference type="Proteomes" id="UP000886998"/>
    </source>
</evidence>
<dbReference type="GO" id="GO:0006310">
    <property type="term" value="P:DNA recombination"/>
    <property type="evidence" value="ECO:0007669"/>
    <property type="project" value="TreeGrafter"/>
</dbReference>
<comment type="caution">
    <text evidence="2">The sequence shown here is derived from an EMBL/GenBank/DDBJ whole genome shotgun (WGS) entry which is preliminary data.</text>
</comment>
<evidence type="ECO:0000259" key="1">
    <source>
        <dbReference type="Pfam" id="PF04754"/>
    </source>
</evidence>
<dbReference type="GO" id="GO:1990238">
    <property type="term" value="F:double-stranded DNA endonuclease activity"/>
    <property type="evidence" value="ECO:0007669"/>
    <property type="project" value="TreeGrafter"/>
</dbReference>
<dbReference type="Proteomes" id="UP000886998">
    <property type="component" value="Unassembled WGS sequence"/>
</dbReference>
<name>A0A8X6YLC7_9ARAC</name>
<keyword evidence="3" id="KW-1185">Reference proteome</keyword>
<dbReference type="AlphaFoldDB" id="A0A8X6YLC7"/>
<protein>
    <submittedName>
        <fullName evidence="2">Recombination-promoting nuclease RpnD</fullName>
    </submittedName>
</protein>
<organism evidence="2 3">
    <name type="scientific">Trichonephila inaurata madagascariensis</name>
    <dbReference type="NCBI Taxonomy" id="2747483"/>
    <lineage>
        <taxon>Eukaryota</taxon>
        <taxon>Metazoa</taxon>
        <taxon>Ecdysozoa</taxon>
        <taxon>Arthropoda</taxon>
        <taxon>Chelicerata</taxon>
        <taxon>Arachnida</taxon>
        <taxon>Araneae</taxon>
        <taxon>Araneomorphae</taxon>
        <taxon>Entelegynae</taxon>
        <taxon>Araneoidea</taxon>
        <taxon>Nephilidae</taxon>
        <taxon>Trichonephila</taxon>
        <taxon>Trichonephila inaurata</taxon>
    </lineage>
</organism>